<sequence>MTGQLLTLKDLTRYPVMAQALDNQWLPGDLAPARQRAGAPPGRTPDEVAAAAAELRRALVNSGTLIVNRAYLLNNEAVYANYLPDAEPAERQAFVRLLNEQALVPFLYTERDPAARFAWTYDEQVHRAWGRLLADEAEPALARFDWDDDANRAATQGVSRFFSSQLPTLQRLEAGPLAKQLNIPVKQARAMKEGILTDLAAWAVRQDLYTPITRETVYQEFLSRPGTEVRHGLLREGGHIVPAKQLIDLLYNVGIPKVSRITALTPPGSPPRAALQELGDDILPQETDPETIGLLLRDLFADALHRAVDGPNSYGSLSLADITRLRTTEEWHSYVNSLDAFVLGSFRDGRIPAPEEFRSGTSDVARLHRGMLRAARKVSGGGRGFQREMKVALVLESTGIALQVTAGEEVSLLAGSLQMATVFAGALSMRLEFFDRGGNGARSGLGHSLTLPSLQLGSVKRDWAKILKAYGGRIEETGTQPPRRQADQQSP</sequence>
<dbReference type="Proteomes" id="UP000530403">
    <property type="component" value="Unassembled WGS sequence"/>
</dbReference>
<proteinExistence type="predicted"/>
<gene>
    <name evidence="1" type="ORF">HEB29_003174</name>
</gene>
<dbReference type="EMBL" id="JACCCF010000001">
    <property type="protein sequence ID" value="NYE42163.1"/>
    <property type="molecule type" value="Genomic_DNA"/>
</dbReference>
<organism evidence="1 2">
    <name type="scientific">Streptomyces fulvorobeus</name>
    <dbReference type="NCBI Taxonomy" id="284028"/>
    <lineage>
        <taxon>Bacteria</taxon>
        <taxon>Bacillati</taxon>
        <taxon>Actinomycetota</taxon>
        <taxon>Actinomycetes</taxon>
        <taxon>Kitasatosporales</taxon>
        <taxon>Streptomycetaceae</taxon>
        <taxon>Streptomyces</taxon>
    </lineage>
</organism>
<dbReference type="RefSeq" id="WP_179764106.1">
    <property type="nucleotide sequence ID" value="NZ_BAAAUE010000012.1"/>
</dbReference>
<evidence type="ECO:0000313" key="1">
    <source>
        <dbReference type="EMBL" id="NYE42163.1"/>
    </source>
</evidence>
<reference evidence="1 2" key="1">
    <citation type="submission" date="2020-07" db="EMBL/GenBank/DDBJ databases">
        <title>Sequencing the genomes of 1000 actinobacteria strains.</title>
        <authorList>
            <person name="Klenk H.-P."/>
        </authorList>
    </citation>
    <scope>NUCLEOTIDE SEQUENCE [LARGE SCALE GENOMIC DNA]</scope>
    <source>
        <strain evidence="1 2">DSM 41455</strain>
    </source>
</reference>
<name>A0A7Y9KYR6_9ACTN</name>
<protein>
    <submittedName>
        <fullName evidence="1">Uncharacterized protein</fullName>
    </submittedName>
</protein>
<accession>A0A7Y9KYR6</accession>
<dbReference type="AlphaFoldDB" id="A0A7Y9KYR6"/>
<evidence type="ECO:0000313" key="2">
    <source>
        <dbReference type="Proteomes" id="UP000530403"/>
    </source>
</evidence>
<comment type="caution">
    <text evidence="1">The sequence shown here is derived from an EMBL/GenBank/DDBJ whole genome shotgun (WGS) entry which is preliminary data.</text>
</comment>